<feature type="transmembrane region" description="Helical" evidence="6">
    <location>
        <begin position="274"/>
        <end position="298"/>
    </location>
</feature>
<dbReference type="NCBIfam" id="TIGR00803">
    <property type="entry name" value="nst"/>
    <property type="match status" value="1"/>
</dbReference>
<dbReference type="SUPFAM" id="SSF103481">
    <property type="entry name" value="Multidrug resistance efflux transporter EmrE"/>
    <property type="match status" value="1"/>
</dbReference>
<keyword evidence="4 6" id="KW-0472">Membrane</keyword>
<feature type="transmembrane region" description="Helical" evidence="6">
    <location>
        <begin position="332"/>
        <end position="350"/>
    </location>
</feature>
<dbReference type="GO" id="GO:0015165">
    <property type="term" value="F:pyrimidine nucleotide-sugar transmembrane transporter activity"/>
    <property type="evidence" value="ECO:0007669"/>
    <property type="project" value="InterPro"/>
</dbReference>
<evidence type="ECO:0000256" key="5">
    <source>
        <dbReference type="SAM" id="MobiDB-lite"/>
    </source>
</evidence>
<feature type="transmembrane region" description="Helical" evidence="6">
    <location>
        <begin position="305"/>
        <end position="326"/>
    </location>
</feature>
<evidence type="ECO:0000313" key="8">
    <source>
        <dbReference type="EMBL" id="CAD8606764.1"/>
    </source>
</evidence>
<dbReference type="PANTHER" id="PTHR10231">
    <property type="entry name" value="NUCLEOTIDE-SUGAR TRANSMEMBRANE TRANSPORTER"/>
    <property type="match status" value="1"/>
</dbReference>
<evidence type="ECO:0000256" key="1">
    <source>
        <dbReference type="ARBA" id="ARBA00004141"/>
    </source>
</evidence>
<organism evidence="8">
    <name type="scientific">Coccolithus braarudii</name>
    <dbReference type="NCBI Taxonomy" id="221442"/>
    <lineage>
        <taxon>Eukaryota</taxon>
        <taxon>Haptista</taxon>
        <taxon>Haptophyta</taxon>
        <taxon>Prymnesiophyceae</taxon>
        <taxon>Coccolithales</taxon>
        <taxon>Coccolithaceae</taxon>
        <taxon>Coccolithus</taxon>
    </lineage>
</organism>
<dbReference type="PIRSF" id="PIRSF005799">
    <property type="entry name" value="UDP-gal_transpt"/>
    <property type="match status" value="1"/>
</dbReference>
<evidence type="ECO:0008006" key="9">
    <source>
        <dbReference type="Google" id="ProtNLM"/>
    </source>
</evidence>
<dbReference type="EMBL" id="HBEY01021060">
    <property type="protein sequence ID" value="CAD8606764.1"/>
    <property type="molecule type" value="Transcribed_RNA"/>
</dbReference>
<dbReference type="AlphaFoldDB" id="A0A7S0Q0K9"/>
<proteinExistence type="predicted"/>
<dbReference type="InterPro" id="IPR007271">
    <property type="entry name" value="Nuc_sug_transpt"/>
</dbReference>
<feature type="transmembrane region" description="Helical" evidence="6">
    <location>
        <begin position="241"/>
        <end position="262"/>
    </location>
</feature>
<evidence type="ECO:0000256" key="7">
    <source>
        <dbReference type="SAM" id="SignalP"/>
    </source>
</evidence>
<gene>
    <name evidence="8" type="ORF">CPEL01642_LOCUS10099</name>
</gene>
<protein>
    <recommendedName>
        <fullName evidence="9">UDP-galactose transporter</fullName>
    </recommendedName>
</protein>
<feature type="compositionally biased region" description="Basic and acidic residues" evidence="5">
    <location>
        <begin position="371"/>
        <end position="381"/>
    </location>
</feature>
<keyword evidence="3 6" id="KW-1133">Transmembrane helix</keyword>
<accession>A0A7S0Q0K9</accession>
<sequence length="390" mass="41736">MRLALLCLCAMPLTHAHSSGGSGSSDITVSRPLLRKKLSGQGSSVVGKTVLCTLAVQNACQMLSMRYSRMPGQPKYLSSTAVVLAEAVKMIFSFAVLTQQMGLIRALQFTWDGIFVAWRDTLLVGLPALLYLVQNNLLYVAATHLDAATCQVAYQLKLLTTAFFTVTLLKRHISIRRWGALGMLFLGVVFVQNPTGSSVAGSASSQSPVLGMAAVTCACFLSGLAGVWLERIVKRSHDVPIWLRNMQLGVISLILGIANVYVFDGEAVALSGFFQGYTWIAAFVVLQVSLGGLLVALIMKYADNVVKGFATSLSIVLSSGVSWFIPSFEFEPSASFVIGSSLVIAATILYSKAVPSKAAQQHSDSSATAERPPHSRHREDVPSASLVSDP</sequence>
<dbReference type="Pfam" id="PF04142">
    <property type="entry name" value="Nuc_sug_transp"/>
    <property type="match status" value="1"/>
</dbReference>
<evidence type="ECO:0000256" key="6">
    <source>
        <dbReference type="SAM" id="Phobius"/>
    </source>
</evidence>
<feature type="compositionally biased region" description="Polar residues" evidence="5">
    <location>
        <begin position="358"/>
        <end position="368"/>
    </location>
</feature>
<comment type="subcellular location">
    <subcellularLocation>
        <location evidence="1">Membrane</location>
        <topology evidence="1">Multi-pass membrane protein</topology>
    </subcellularLocation>
</comment>
<feature type="chain" id="PRO_5030706526" description="UDP-galactose transporter" evidence="7">
    <location>
        <begin position="17"/>
        <end position="390"/>
    </location>
</feature>
<feature type="signal peptide" evidence="7">
    <location>
        <begin position="1"/>
        <end position="16"/>
    </location>
</feature>
<dbReference type="GO" id="GO:0000139">
    <property type="term" value="C:Golgi membrane"/>
    <property type="evidence" value="ECO:0007669"/>
    <property type="project" value="InterPro"/>
</dbReference>
<feature type="transmembrane region" description="Helical" evidence="6">
    <location>
        <begin position="109"/>
        <end position="132"/>
    </location>
</feature>
<feature type="transmembrane region" description="Helical" evidence="6">
    <location>
        <begin position="181"/>
        <end position="203"/>
    </location>
</feature>
<evidence type="ECO:0000256" key="4">
    <source>
        <dbReference type="ARBA" id="ARBA00023136"/>
    </source>
</evidence>
<keyword evidence="2 6" id="KW-0812">Transmembrane</keyword>
<keyword evidence="7" id="KW-0732">Signal</keyword>
<feature type="region of interest" description="Disordered" evidence="5">
    <location>
        <begin position="356"/>
        <end position="390"/>
    </location>
</feature>
<reference evidence="8" key="1">
    <citation type="submission" date="2021-01" db="EMBL/GenBank/DDBJ databases">
        <authorList>
            <person name="Corre E."/>
            <person name="Pelletier E."/>
            <person name="Niang G."/>
            <person name="Scheremetjew M."/>
            <person name="Finn R."/>
            <person name="Kale V."/>
            <person name="Holt S."/>
            <person name="Cochrane G."/>
            <person name="Meng A."/>
            <person name="Brown T."/>
            <person name="Cohen L."/>
        </authorList>
    </citation>
    <scope>NUCLEOTIDE SEQUENCE</scope>
    <source>
        <strain evidence="8">PLY182g</strain>
    </source>
</reference>
<evidence type="ECO:0000256" key="2">
    <source>
        <dbReference type="ARBA" id="ARBA00022692"/>
    </source>
</evidence>
<feature type="transmembrane region" description="Helical" evidence="6">
    <location>
        <begin position="76"/>
        <end position="97"/>
    </location>
</feature>
<dbReference type="InterPro" id="IPR037185">
    <property type="entry name" value="EmrE-like"/>
</dbReference>
<feature type="transmembrane region" description="Helical" evidence="6">
    <location>
        <begin position="209"/>
        <end position="229"/>
    </location>
</feature>
<name>A0A7S0Q0K9_9EUKA</name>
<evidence type="ECO:0000256" key="3">
    <source>
        <dbReference type="ARBA" id="ARBA00022989"/>
    </source>
</evidence>